<dbReference type="Pfam" id="PF05670">
    <property type="entry name" value="NFACT-R_1"/>
    <property type="match status" value="1"/>
</dbReference>
<evidence type="ECO:0000313" key="3">
    <source>
        <dbReference type="EMBL" id="WXB01177.1"/>
    </source>
</evidence>
<dbReference type="EMBL" id="CP089983">
    <property type="protein sequence ID" value="WXB01177.1"/>
    <property type="molecule type" value="Genomic_DNA"/>
</dbReference>
<dbReference type="InterPro" id="IPR051608">
    <property type="entry name" value="RQC_Subunit_NEMF"/>
</dbReference>
<accession>A0ABZ2KR67</accession>
<reference evidence="3" key="1">
    <citation type="submission" date="2021-12" db="EMBL/GenBank/DDBJ databases">
        <title>Discovery of the Pendulisporaceae a myxobacterial family with distinct sporulation behavior and unique specialized metabolism.</title>
        <authorList>
            <person name="Garcia R."/>
            <person name="Popoff A."/>
            <person name="Bader C.D."/>
            <person name="Loehr J."/>
            <person name="Walesch S."/>
            <person name="Walt C."/>
            <person name="Boldt J."/>
            <person name="Bunk B."/>
            <person name="Haeckl F.J.F.P.J."/>
            <person name="Gunesch A.P."/>
            <person name="Birkelbach J."/>
            <person name="Nuebel U."/>
            <person name="Pietschmann T."/>
            <person name="Bach T."/>
            <person name="Mueller R."/>
        </authorList>
    </citation>
    <scope>NUCLEOTIDE SEQUENCE</scope>
    <source>
        <strain evidence="3">MSr11367</strain>
    </source>
</reference>
<proteinExistence type="predicted"/>
<dbReference type="PANTHER" id="PTHR15239:SF6">
    <property type="entry name" value="RIBOSOME QUALITY CONTROL COMPLEX SUBUNIT NEMF"/>
    <property type="match status" value="1"/>
</dbReference>
<feature type="region of interest" description="Disordered" evidence="1">
    <location>
        <begin position="1"/>
        <end position="21"/>
    </location>
</feature>
<dbReference type="PANTHER" id="PTHR15239">
    <property type="entry name" value="NUCLEAR EXPORT MEDIATOR FACTOR NEMF"/>
    <property type="match status" value="1"/>
</dbReference>
<protein>
    <submittedName>
        <fullName evidence="3">NFACT RNA binding domain-containing protein</fullName>
    </submittedName>
</protein>
<feature type="region of interest" description="Disordered" evidence="1">
    <location>
        <begin position="183"/>
        <end position="203"/>
    </location>
</feature>
<name>A0ABZ2KR67_9BACT</name>
<keyword evidence="4" id="KW-1185">Reference proteome</keyword>
<feature type="domain" description="NFACT RNA-binding" evidence="2">
    <location>
        <begin position="203"/>
        <end position="297"/>
    </location>
</feature>
<feature type="compositionally biased region" description="Polar residues" evidence="1">
    <location>
        <begin position="1"/>
        <end position="16"/>
    </location>
</feature>
<dbReference type="Pfam" id="PF05833">
    <property type="entry name" value="NFACT_N"/>
    <property type="match status" value="1"/>
</dbReference>
<evidence type="ECO:0000313" key="4">
    <source>
        <dbReference type="Proteomes" id="UP001374803"/>
    </source>
</evidence>
<dbReference type="RefSeq" id="WP_394830787.1">
    <property type="nucleotide sequence ID" value="NZ_CP089929.1"/>
</dbReference>
<evidence type="ECO:0000256" key="1">
    <source>
        <dbReference type="SAM" id="MobiDB-lite"/>
    </source>
</evidence>
<gene>
    <name evidence="3" type="ORF">LVJ94_30190</name>
</gene>
<organism evidence="3 4">
    <name type="scientific">Pendulispora rubella</name>
    <dbReference type="NCBI Taxonomy" id="2741070"/>
    <lineage>
        <taxon>Bacteria</taxon>
        <taxon>Pseudomonadati</taxon>
        <taxon>Myxococcota</taxon>
        <taxon>Myxococcia</taxon>
        <taxon>Myxococcales</taxon>
        <taxon>Sorangiineae</taxon>
        <taxon>Pendulisporaceae</taxon>
        <taxon>Pendulispora</taxon>
    </lineage>
</organism>
<dbReference type="Proteomes" id="UP001374803">
    <property type="component" value="Chromosome"/>
</dbReference>
<sequence length="331" mass="36529">MSTPPEKSVQGTSPQEARTLAKVQKALAKAQEEAAALTSALTRARRRLSQRIAAVERDLERIEEAQAWAARASWLVAAAARAPRGAKSLEVSDWSSGEEQVFSFPLDPSRPAREQVEAAFQRARRLRRGKPLAEERLRAARHAVTAAGELLAEIAALAPPSDEAIEGLRQRAVAVLPHDVQRGIRSPTPALPRRGREEKKPPFRSFTARSGMRILVGRRSESNDELTFQVSRPHHLWLHVKDQPGAHVIAWNEKGKSLTEGELVDAATLTAHFSDARGEPVVDVTYTPRRYVRKPRKAPPGLVMADRAKVIAVRIDPTLLKTLLETEVDEG</sequence>
<dbReference type="InterPro" id="IPR008532">
    <property type="entry name" value="NFACT_RNA-bd"/>
</dbReference>
<evidence type="ECO:0000259" key="2">
    <source>
        <dbReference type="Pfam" id="PF05670"/>
    </source>
</evidence>